<comment type="catalytic activity">
    <reaction evidence="1">
        <text>ATP + protein L-histidine = ADP + protein N-phospho-L-histidine.</text>
        <dbReference type="EC" id="2.7.13.3"/>
    </reaction>
</comment>
<dbReference type="GO" id="GO:0005524">
    <property type="term" value="F:ATP binding"/>
    <property type="evidence" value="ECO:0007669"/>
    <property type="project" value="UniProtKB-KW"/>
</dbReference>
<protein>
    <recommendedName>
        <fullName evidence="3">histidine kinase</fullName>
        <ecNumber evidence="3">2.7.13.3</ecNumber>
    </recommendedName>
</protein>
<dbReference type="SUPFAM" id="SSF47384">
    <property type="entry name" value="Homodimeric domain of signal transducing histidine kinase"/>
    <property type="match status" value="1"/>
</dbReference>
<accession>A0A6J4T9V3</accession>
<feature type="transmembrane region" description="Helical" evidence="15">
    <location>
        <begin position="111"/>
        <end position="134"/>
    </location>
</feature>
<keyword evidence="5" id="KW-0597">Phosphoprotein</keyword>
<evidence type="ECO:0000256" key="4">
    <source>
        <dbReference type="ARBA" id="ARBA00022475"/>
    </source>
</evidence>
<keyword evidence="11 15" id="KW-1133">Transmembrane helix</keyword>
<dbReference type="Pfam" id="PF19312">
    <property type="entry name" value="NtrY_N"/>
    <property type="match status" value="1"/>
</dbReference>
<dbReference type="Gene3D" id="3.30.450.20">
    <property type="entry name" value="PAS domain"/>
    <property type="match status" value="1"/>
</dbReference>
<dbReference type="GO" id="GO:0007234">
    <property type="term" value="P:osmosensory signaling via phosphorelay pathway"/>
    <property type="evidence" value="ECO:0007669"/>
    <property type="project" value="TreeGrafter"/>
</dbReference>
<dbReference type="EC" id="2.7.13.3" evidence="3"/>
<dbReference type="InterPro" id="IPR045671">
    <property type="entry name" value="NtrY-like_N"/>
</dbReference>
<dbReference type="InterPro" id="IPR017232">
    <property type="entry name" value="NtrY"/>
</dbReference>
<keyword evidence="7 15" id="KW-0812">Transmembrane</keyword>
<evidence type="ECO:0000259" key="17">
    <source>
        <dbReference type="PROSITE" id="PS50885"/>
    </source>
</evidence>
<gene>
    <name evidence="18" type="ORF">AVDCRST_MAG31-1349</name>
</gene>
<dbReference type="GO" id="GO:0030295">
    <property type="term" value="F:protein kinase activator activity"/>
    <property type="evidence" value="ECO:0007669"/>
    <property type="project" value="TreeGrafter"/>
</dbReference>
<dbReference type="Pfam" id="PF00512">
    <property type="entry name" value="HisKA"/>
    <property type="match status" value="1"/>
</dbReference>
<evidence type="ECO:0000256" key="7">
    <source>
        <dbReference type="ARBA" id="ARBA00022692"/>
    </source>
</evidence>
<dbReference type="GO" id="GO:0006355">
    <property type="term" value="P:regulation of DNA-templated transcription"/>
    <property type="evidence" value="ECO:0007669"/>
    <property type="project" value="InterPro"/>
</dbReference>
<feature type="domain" description="Histidine kinase" evidence="16">
    <location>
        <begin position="516"/>
        <end position="735"/>
    </location>
</feature>
<evidence type="ECO:0000256" key="10">
    <source>
        <dbReference type="ARBA" id="ARBA00022840"/>
    </source>
</evidence>
<evidence type="ECO:0000256" key="15">
    <source>
        <dbReference type="SAM" id="Phobius"/>
    </source>
</evidence>
<dbReference type="InterPro" id="IPR003594">
    <property type="entry name" value="HATPase_dom"/>
</dbReference>
<organism evidence="18">
    <name type="scientific">uncultured Sphingomonas sp</name>
    <dbReference type="NCBI Taxonomy" id="158754"/>
    <lineage>
        <taxon>Bacteria</taxon>
        <taxon>Pseudomonadati</taxon>
        <taxon>Pseudomonadota</taxon>
        <taxon>Alphaproteobacteria</taxon>
        <taxon>Sphingomonadales</taxon>
        <taxon>Sphingomonadaceae</taxon>
        <taxon>Sphingomonas</taxon>
        <taxon>environmental samples</taxon>
    </lineage>
</organism>
<keyword evidence="12" id="KW-0902">Two-component regulatory system</keyword>
<evidence type="ECO:0000256" key="5">
    <source>
        <dbReference type="ARBA" id="ARBA00022553"/>
    </source>
</evidence>
<dbReference type="Gene3D" id="3.30.565.10">
    <property type="entry name" value="Histidine kinase-like ATPase, C-terminal domain"/>
    <property type="match status" value="1"/>
</dbReference>
<evidence type="ECO:0000256" key="8">
    <source>
        <dbReference type="ARBA" id="ARBA00022741"/>
    </source>
</evidence>
<feature type="domain" description="HAMP" evidence="17">
    <location>
        <begin position="337"/>
        <end position="390"/>
    </location>
</feature>
<dbReference type="PANTHER" id="PTHR42878">
    <property type="entry name" value="TWO-COMPONENT HISTIDINE KINASE"/>
    <property type="match status" value="1"/>
</dbReference>
<evidence type="ECO:0000256" key="6">
    <source>
        <dbReference type="ARBA" id="ARBA00022679"/>
    </source>
</evidence>
<feature type="transmembrane region" description="Helical" evidence="15">
    <location>
        <begin position="36"/>
        <end position="56"/>
    </location>
</feature>
<dbReference type="InterPro" id="IPR036890">
    <property type="entry name" value="HATPase_C_sf"/>
</dbReference>
<evidence type="ECO:0000256" key="13">
    <source>
        <dbReference type="ARBA" id="ARBA00023136"/>
    </source>
</evidence>
<feature type="region of interest" description="Disordered" evidence="14">
    <location>
        <begin position="743"/>
        <end position="777"/>
    </location>
</feature>
<dbReference type="CDD" id="cd00082">
    <property type="entry name" value="HisKA"/>
    <property type="match status" value="1"/>
</dbReference>
<dbReference type="PANTHER" id="PTHR42878:SF7">
    <property type="entry name" value="SENSOR HISTIDINE KINASE GLRK"/>
    <property type="match status" value="1"/>
</dbReference>
<dbReference type="PRINTS" id="PR00344">
    <property type="entry name" value="BCTRLSENSOR"/>
</dbReference>
<dbReference type="InterPro" id="IPR003661">
    <property type="entry name" value="HisK_dim/P_dom"/>
</dbReference>
<evidence type="ECO:0000313" key="18">
    <source>
        <dbReference type="EMBL" id="CAA9517000.1"/>
    </source>
</evidence>
<keyword evidence="4" id="KW-1003">Cell membrane</keyword>
<evidence type="ECO:0000256" key="9">
    <source>
        <dbReference type="ARBA" id="ARBA00022777"/>
    </source>
</evidence>
<dbReference type="SMART" id="SM00388">
    <property type="entry name" value="HisKA"/>
    <property type="match status" value="1"/>
</dbReference>
<reference evidence="18" key="1">
    <citation type="submission" date="2020-02" db="EMBL/GenBank/DDBJ databases">
        <authorList>
            <person name="Meier V. D."/>
        </authorList>
    </citation>
    <scope>NUCLEOTIDE SEQUENCE</scope>
    <source>
        <strain evidence="18">AVDCRST_MAG31</strain>
    </source>
</reference>
<evidence type="ECO:0000256" key="12">
    <source>
        <dbReference type="ARBA" id="ARBA00023012"/>
    </source>
</evidence>
<evidence type="ECO:0000256" key="2">
    <source>
        <dbReference type="ARBA" id="ARBA00004651"/>
    </source>
</evidence>
<dbReference type="SUPFAM" id="SSF158472">
    <property type="entry name" value="HAMP domain-like"/>
    <property type="match status" value="1"/>
</dbReference>
<dbReference type="Pfam" id="PF02518">
    <property type="entry name" value="HATPase_c"/>
    <property type="match status" value="1"/>
</dbReference>
<dbReference type="SMART" id="SM00387">
    <property type="entry name" value="HATPase_c"/>
    <property type="match status" value="1"/>
</dbReference>
<dbReference type="GO" id="GO:0000155">
    <property type="term" value="F:phosphorelay sensor kinase activity"/>
    <property type="evidence" value="ECO:0007669"/>
    <property type="project" value="InterPro"/>
</dbReference>
<dbReference type="InterPro" id="IPR036097">
    <property type="entry name" value="HisK_dim/P_sf"/>
</dbReference>
<name>A0A6J4T9V3_9SPHN</name>
<dbReference type="InterPro" id="IPR004358">
    <property type="entry name" value="Sig_transdc_His_kin-like_C"/>
</dbReference>
<dbReference type="InterPro" id="IPR013767">
    <property type="entry name" value="PAS_fold"/>
</dbReference>
<feature type="transmembrane region" description="Helical" evidence="15">
    <location>
        <begin position="68"/>
        <end position="90"/>
    </location>
</feature>
<keyword evidence="6 18" id="KW-0808">Transferase</keyword>
<sequence>MAPMDARTAGSTIAEQPPSLRRWLAGERANGRFYRVVELLTGLVLLTMLVTSLSVLRGGDPSSRLSPPSIALLLIANLIPAIALMVLFSRRLALRRAEQGGLGTGRLHTRLVALFSVIAAVPTVLVAIFASLLFQSGLEFWFSDKARGMLENSVEIAGATYRNEVQRVANETLTMSADLGGYLKQVPLDDPQFIDAFGRVQVYQRELSEAIIFRVGTDGQILTEVLINPYDRDLAKAITPAKIGELTGGKQVVEVSSADRVGALTRLDYGPNTYLYAARVFDPEFRGQLERADDVLEDYRELVARSRLNQLRFNGALLLGSLVIVGLAIFVALKIADRLVRPVGALVGAAGRVEEGDFSARVPIERSDDEIGVLAAAFNRMTGRLEEQTGALRAANTQLDTRRAFIEAVLGSVTAGVVALDTNRRVLLINRSAQALVQHGSEGVEGRSLAEISPELDEFLRGEKREADVLVRSEHGQRTLAVKRVRYSDGTVLTFDDITDQLADQRRAAWSDIARRIAHEIKNPLTPIQLAAERLQRRYGKEISSDPETFGRLTETIVRQVGDLRRMVDEFSNFARMPKPVFREENVHDIARTSLFLHEVAHPGVSFSLEPPAGDIRMICDRRQLAQALTNVVKNAVEAIEARRNRGEHSPAGDRVNLAICDSDTQLVIDVTDTGIGLPEERDRLTEPYMTTRVRGTGLGLAIVKKIVEEHGGEIAFLDRAGGGTHVRIAFDKARLAVLAQAAAEEEGGGGADTLAPQRRTDDPNNIDGEEPQRNGA</sequence>
<keyword evidence="13 15" id="KW-0472">Membrane</keyword>
<dbReference type="AlphaFoldDB" id="A0A6J4T9V3"/>
<evidence type="ECO:0000256" key="14">
    <source>
        <dbReference type="SAM" id="MobiDB-lite"/>
    </source>
</evidence>
<keyword evidence="10" id="KW-0067">ATP-binding</keyword>
<dbReference type="Gene3D" id="6.10.340.10">
    <property type="match status" value="1"/>
</dbReference>
<dbReference type="PIRSF" id="PIRSF037532">
    <property type="entry name" value="STHK_NtrY"/>
    <property type="match status" value="1"/>
</dbReference>
<dbReference type="Pfam" id="PF00989">
    <property type="entry name" value="PAS"/>
    <property type="match status" value="1"/>
</dbReference>
<dbReference type="SMART" id="SM00304">
    <property type="entry name" value="HAMP"/>
    <property type="match status" value="1"/>
</dbReference>
<dbReference type="GO" id="GO:0005886">
    <property type="term" value="C:plasma membrane"/>
    <property type="evidence" value="ECO:0007669"/>
    <property type="project" value="UniProtKB-SubCell"/>
</dbReference>
<dbReference type="SUPFAM" id="SSF55874">
    <property type="entry name" value="ATPase domain of HSP90 chaperone/DNA topoisomerase II/histidine kinase"/>
    <property type="match status" value="1"/>
</dbReference>
<dbReference type="EMBL" id="CADCWA010000093">
    <property type="protein sequence ID" value="CAA9517000.1"/>
    <property type="molecule type" value="Genomic_DNA"/>
</dbReference>
<comment type="subcellular location">
    <subcellularLocation>
        <location evidence="2">Cell membrane</location>
        <topology evidence="2">Multi-pass membrane protein</topology>
    </subcellularLocation>
</comment>
<dbReference type="InterPro" id="IPR035965">
    <property type="entry name" value="PAS-like_dom_sf"/>
</dbReference>
<dbReference type="GO" id="GO:0000156">
    <property type="term" value="F:phosphorelay response regulator activity"/>
    <property type="evidence" value="ECO:0007669"/>
    <property type="project" value="TreeGrafter"/>
</dbReference>
<dbReference type="PROSITE" id="PS50109">
    <property type="entry name" value="HIS_KIN"/>
    <property type="match status" value="1"/>
</dbReference>
<proteinExistence type="predicted"/>
<evidence type="ECO:0000256" key="3">
    <source>
        <dbReference type="ARBA" id="ARBA00012438"/>
    </source>
</evidence>
<dbReference type="SUPFAM" id="SSF55785">
    <property type="entry name" value="PYP-like sensor domain (PAS domain)"/>
    <property type="match status" value="1"/>
</dbReference>
<dbReference type="Gene3D" id="1.10.287.130">
    <property type="match status" value="1"/>
</dbReference>
<keyword evidence="8" id="KW-0547">Nucleotide-binding</keyword>
<dbReference type="InterPro" id="IPR003660">
    <property type="entry name" value="HAMP_dom"/>
</dbReference>
<dbReference type="InterPro" id="IPR005467">
    <property type="entry name" value="His_kinase_dom"/>
</dbReference>
<evidence type="ECO:0000256" key="11">
    <source>
        <dbReference type="ARBA" id="ARBA00022989"/>
    </source>
</evidence>
<dbReference type="InterPro" id="IPR050351">
    <property type="entry name" value="BphY/WalK/GraS-like"/>
</dbReference>
<dbReference type="PROSITE" id="PS50885">
    <property type="entry name" value="HAMP"/>
    <property type="match status" value="1"/>
</dbReference>
<keyword evidence="9" id="KW-0418">Kinase</keyword>
<evidence type="ECO:0000256" key="1">
    <source>
        <dbReference type="ARBA" id="ARBA00000085"/>
    </source>
</evidence>
<dbReference type="CDD" id="cd06225">
    <property type="entry name" value="HAMP"/>
    <property type="match status" value="1"/>
</dbReference>
<evidence type="ECO:0000259" key="16">
    <source>
        <dbReference type="PROSITE" id="PS50109"/>
    </source>
</evidence>
<dbReference type="Pfam" id="PF00672">
    <property type="entry name" value="HAMP"/>
    <property type="match status" value="1"/>
</dbReference>